<dbReference type="Gene3D" id="1.10.10.2830">
    <property type="match status" value="1"/>
</dbReference>
<dbReference type="InterPro" id="IPR037972">
    <property type="entry name" value="RepB_N"/>
</dbReference>
<dbReference type="InterPro" id="IPR036086">
    <property type="entry name" value="ParB/Sulfiredoxin_sf"/>
</dbReference>
<dbReference type="EMBL" id="CABFMQ020000090">
    <property type="protein sequence ID" value="VTZ51199.1"/>
    <property type="molecule type" value="Genomic_DNA"/>
</dbReference>
<evidence type="ECO:0000256" key="2">
    <source>
        <dbReference type="SAM" id="MobiDB-lite"/>
    </source>
</evidence>
<dbReference type="InterPro" id="IPR004437">
    <property type="entry name" value="ParB/RepB/Spo0J"/>
</dbReference>
<dbReference type="PANTHER" id="PTHR33375:SF1">
    <property type="entry name" value="CHROMOSOME-PARTITIONING PROTEIN PARB-RELATED"/>
    <property type="match status" value="1"/>
</dbReference>
<feature type="region of interest" description="Disordered" evidence="2">
    <location>
        <begin position="1"/>
        <end position="33"/>
    </location>
</feature>
<dbReference type="Pfam" id="PF07506">
    <property type="entry name" value="RepB"/>
    <property type="match status" value="1"/>
</dbReference>
<evidence type="ECO:0000313" key="5">
    <source>
        <dbReference type="Proteomes" id="UP000485880"/>
    </source>
</evidence>
<dbReference type="GO" id="GO:0005694">
    <property type="term" value="C:chromosome"/>
    <property type="evidence" value="ECO:0007669"/>
    <property type="project" value="TreeGrafter"/>
</dbReference>
<dbReference type="CDD" id="cd16405">
    <property type="entry name" value="RepB_like_N"/>
    <property type="match status" value="1"/>
</dbReference>
<dbReference type="Proteomes" id="UP000485880">
    <property type="component" value="Unassembled WGS sequence"/>
</dbReference>
<sequence>MARKINFDPPPQSGAPSEQDETRPGPLRTRPLLGLDRPLKQSSALGAISQSLGGINEKVRRAEEIEQKLVEGRVIIELDPSLIDASFVRDRMEGTEEEHLAFREMIREHGQAVPILVRPKPRQDGRYEVAFGHRRLRAARELGIKVRAVVRELTDEQLVVAQGQENSGRTDLTFIERARFAANLEDRKFSREIIMAALSVDKAALSRLISIASRVPYDLIEAIGPAPAFGRVRWQELTDLLDQDGNRQRAREIIGVVSFAKMTTDQRFEALHSGLRAKAMRDRPQSWSAEDGTRAARISRSGKKLTLTFDDRVAPEFGDFVKAKLQMLYDEYKNGSGRAP</sequence>
<dbReference type="Pfam" id="PF02195">
    <property type="entry name" value="ParB_N"/>
    <property type="match status" value="1"/>
</dbReference>
<reference evidence="4 5" key="1">
    <citation type="submission" date="2019-05" db="EMBL/GenBank/DDBJ databases">
        <authorList>
            <person name="Farhan Ul Haque M."/>
        </authorList>
    </citation>
    <scope>NUCLEOTIDE SEQUENCE [LARGE SCALE GENOMIC DNA]</scope>
    <source>
        <strain evidence="4">2</strain>
    </source>
</reference>
<feature type="domain" description="ParB-like N-terminal" evidence="3">
    <location>
        <begin position="76"/>
        <end position="167"/>
    </location>
</feature>
<name>A0A8B6M859_METTU</name>
<comment type="caution">
    <text evidence="4">The sequence shown here is derived from an EMBL/GenBank/DDBJ whole genome shotgun (WGS) entry which is preliminary data.</text>
</comment>
<evidence type="ECO:0000256" key="1">
    <source>
        <dbReference type="ARBA" id="ARBA00006295"/>
    </source>
</evidence>
<accession>A0A8B6M859</accession>
<dbReference type="InterPro" id="IPR003115">
    <property type="entry name" value="ParB_N"/>
</dbReference>
<dbReference type="SUPFAM" id="SSF110849">
    <property type="entry name" value="ParB/Sulfiredoxin"/>
    <property type="match status" value="1"/>
</dbReference>
<dbReference type="Gene3D" id="3.90.1530.30">
    <property type="match status" value="1"/>
</dbReference>
<dbReference type="SUPFAM" id="SSF109709">
    <property type="entry name" value="KorB DNA-binding domain-like"/>
    <property type="match status" value="1"/>
</dbReference>
<proteinExistence type="inferred from homology"/>
<dbReference type="PANTHER" id="PTHR33375">
    <property type="entry name" value="CHROMOSOME-PARTITIONING PROTEIN PARB-RELATED"/>
    <property type="match status" value="1"/>
</dbReference>
<dbReference type="AlphaFoldDB" id="A0A8B6M859"/>
<dbReference type="NCBIfam" id="TIGR00180">
    <property type="entry name" value="parB_part"/>
    <property type="match status" value="1"/>
</dbReference>
<dbReference type="InterPro" id="IPR011111">
    <property type="entry name" value="Plasmid_RepB"/>
</dbReference>
<dbReference type="InterPro" id="IPR050336">
    <property type="entry name" value="Chromosome_partition/occlusion"/>
</dbReference>
<protein>
    <submittedName>
        <fullName evidence="4">Putative replication protein B</fullName>
    </submittedName>
</protein>
<dbReference type="GO" id="GO:0007059">
    <property type="term" value="P:chromosome segregation"/>
    <property type="evidence" value="ECO:0007669"/>
    <property type="project" value="TreeGrafter"/>
</dbReference>
<dbReference type="NCBIfam" id="TIGR03454">
    <property type="entry name" value="partition_RepB"/>
    <property type="match status" value="1"/>
</dbReference>
<evidence type="ECO:0000313" key="4">
    <source>
        <dbReference type="EMBL" id="VTZ51199.1"/>
    </source>
</evidence>
<comment type="similarity">
    <text evidence="1">Belongs to the ParB family.</text>
</comment>
<dbReference type="InterPro" id="IPR017819">
    <property type="entry name" value="Plasmid_partition_RepB"/>
</dbReference>
<dbReference type="SMART" id="SM00470">
    <property type="entry name" value="ParB"/>
    <property type="match status" value="1"/>
</dbReference>
<keyword evidence="5" id="KW-1185">Reference proteome</keyword>
<dbReference type="GO" id="GO:0003677">
    <property type="term" value="F:DNA binding"/>
    <property type="evidence" value="ECO:0007669"/>
    <property type="project" value="InterPro"/>
</dbReference>
<feature type="compositionally biased region" description="Low complexity" evidence="2">
    <location>
        <begin position="24"/>
        <end position="33"/>
    </location>
</feature>
<organism evidence="4 5">
    <name type="scientific">Methylocella tundrae</name>
    <dbReference type="NCBI Taxonomy" id="227605"/>
    <lineage>
        <taxon>Bacteria</taxon>
        <taxon>Pseudomonadati</taxon>
        <taxon>Pseudomonadota</taxon>
        <taxon>Alphaproteobacteria</taxon>
        <taxon>Hyphomicrobiales</taxon>
        <taxon>Beijerinckiaceae</taxon>
        <taxon>Methylocella</taxon>
    </lineage>
</organism>
<evidence type="ECO:0000259" key="3">
    <source>
        <dbReference type="SMART" id="SM00470"/>
    </source>
</evidence>
<gene>
    <name evidence="4" type="primary">repB</name>
    <name evidence="4" type="ORF">MPC4_320031</name>
</gene>